<dbReference type="InterPro" id="IPR012338">
    <property type="entry name" value="Beta-lactam/transpept-like"/>
</dbReference>
<dbReference type="PRINTS" id="PR00725">
    <property type="entry name" value="DADACBPTASE1"/>
</dbReference>
<feature type="active site" description="Acyl-ester intermediate" evidence="7">
    <location>
        <position position="56"/>
    </location>
</feature>
<dbReference type="GO" id="GO:0009252">
    <property type="term" value="P:peptidoglycan biosynthetic process"/>
    <property type="evidence" value="ECO:0007669"/>
    <property type="project" value="UniProtKB-KW"/>
</dbReference>
<keyword evidence="5" id="KW-0573">Peptidoglycan synthesis</keyword>
<feature type="domain" description="Peptidase S11 D-alanyl-D-alanine carboxypeptidase A N-terminal" evidence="10">
    <location>
        <begin position="20"/>
        <end position="247"/>
    </location>
</feature>
<reference evidence="11 12" key="1">
    <citation type="submission" date="2020-12" db="EMBL/GenBank/DDBJ databases">
        <title>Sulforoseuscoccus oceanibium gen. nov., sp. nov., a representative of the phylum Verrucomicrobia with special cytoplasmic membrane, and proposal of Sulforoseuscoccusaceae fam. nov.</title>
        <authorList>
            <person name="Xi F."/>
        </authorList>
    </citation>
    <scope>NUCLEOTIDE SEQUENCE [LARGE SCALE GENOMIC DNA]</scope>
    <source>
        <strain evidence="11 12">T37</strain>
    </source>
</reference>
<dbReference type="SUPFAM" id="SSF56601">
    <property type="entry name" value="beta-lactamase/transpeptidase-like"/>
    <property type="match status" value="1"/>
</dbReference>
<dbReference type="InterPro" id="IPR001967">
    <property type="entry name" value="Peptidase_S11_N"/>
</dbReference>
<dbReference type="GO" id="GO:0071555">
    <property type="term" value="P:cell wall organization"/>
    <property type="evidence" value="ECO:0007669"/>
    <property type="project" value="UniProtKB-KW"/>
</dbReference>
<protein>
    <submittedName>
        <fullName evidence="11">D-alanyl-D-alanine carboxypeptidase</fullName>
    </submittedName>
</protein>
<dbReference type="GO" id="GO:0006508">
    <property type="term" value="P:proteolysis"/>
    <property type="evidence" value="ECO:0007669"/>
    <property type="project" value="InterPro"/>
</dbReference>
<evidence type="ECO:0000313" key="11">
    <source>
        <dbReference type="EMBL" id="QQL44535.1"/>
    </source>
</evidence>
<dbReference type="GO" id="GO:0008360">
    <property type="term" value="P:regulation of cell shape"/>
    <property type="evidence" value="ECO:0007669"/>
    <property type="project" value="UniProtKB-KW"/>
</dbReference>
<evidence type="ECO:0000259" key="10">
    <source>
        <dbReference type="Pfam" id="PF00768"/>
    </source>
</evidence>
<dbReference type="RefSeq" id="WP_164363719.1">
    <property type="nucleotide sequence ID" value="NZ_CP066776.1"/>
</dbReference>
<evidence type="ECO:0000313" key="12">
    <source>
        <dbReference type="Proteomes" id="UP000475117"/>
    </source>
</evidence>
<keyword evidence="2" id="KW-0732">Signal</keyword>
<evidence type="ECO:0000256" key="6">
    <source>
        <dbReference type="ARBA" id="ARBA00023316"/>
    </source>
</evidence>
<accession>A0A6B3LBI2</accession>
<dbReference type="EMBL" id="CP066776">
    <property type="protein sequence ID" value="QQL44535.1"/>
    <property type="molecule type" value="Genomic_DNA"/>
</dbReference>
<sequence length="267" mass="29279">MRLPHWIPLIFLFILTHAASAASAPSIYGKAAIVVDADTGVVLYTKNADQRRPVASTQKLLTALLVLEKGNVNGMLTVDRSDTLVAPAKIGLRTGQQYRRIDLLRTLLVKSSNDVAHCLARDHSGSEAAFARLMTRRARQLGMVNSNFKNASGLPADGQYSTARDMARLAITSYHTPAIRAITKIETLPFRFANGRTRTLHNTNKLLKRMPGVNGLKTGYTNAAGRCLICSINRDGRNIITVVLGSSSRHIWNDSRKLLEYGLSQAK</sequence>
<gene>
    <name evidence="11" type="ORF">G3M56_011680</name>
</gene>
<dbReference type="AlphaFoldDB" id="A0A6B3LBI2"/>
<dbReference type="Proteomes" id="UP000475117">
    <property type="component" value="Chromosome"/>
</dbReference>
<dbReference type="Gene3D" id="3.40.710.10">
    <property type="entry name" value="DD-peptidase/beta-lactamase superfamily"/>
    <property type="match status" value="1"/>
</dbReference>
<feature type="active site" evidence="7">
    <location>
        <position position="111"/>
    </location>
</feature>
<dbReference type="GO" id="GO:0009002">
    <property type="term" value="F:serine-type D-Ala-D-Ala carboxypeptidase activity"/>
    <property type="evidence" value="ECO:0007669"/>
    <property type="project" value="InterPro"/>
</dbReference>
<keyword evidence="12" id="KW-1185">Reference proteome</keyword>
<evidence type="ECO:0000256" key="5">
    <source>
        <dbReference type="ARBA" id="ARBA00022984"/>
    </source>
</evidence>
<evidence type="ECO:0000256" key="8">
    <source>
        <dbReference type="PIRSR" id="PIRSR618044-2"/>
    </source>
</evidence>
<dbReference type="PANTHER" id="PTHR21581:SF6">
    <property type="entry name" value="TRAFFICKING PROTEIN PARTICLE COMPLEX SUBUNIT 12"/>
    <property type="match status" value="1"/>
</dbReference>
<evidence type="ECO:0000256" key="3">
    <source>
        <dbReference type="ARBA" id="ARBA00022801"/>
    </source>
</evidence>
<evidence type="ECO:0000256" key="2">
    <source>
        <dbReference type="ARBA" id="ARBA00022729"/>
    </source>
</evidence>
<feature type="active site" description="Proton acceptor" evidence="7">
    <location>
        <position position="59"/>
    </location>
</feature>
<keyword evidence="6" id="KW-0961">Cell wall biogenesis/degradation</keyword>
<keyword evidence="11" id="KW-0121">Carboxypeptidase</keyword>
<evidence type="ECO:0000256" key="4">
    <source>
        <dbReference type="ARBA" id="ARBA00022960"/>
    </source>
</evidence>
<dbReference type="KEGG" id="soa:G3M56_011680"/>
<dbReference type="Pfam" id="PF00768">
    <property type="entry name" value="Peptidase_S11"/>
    <property type="match status" value="1"/>
</dbReference>
<organism evidence="11 12">
    <name type="scientific">Sulfuriroseicoccus oceanibius</name>
    <dbReference type="NCBI Taxonomy" id="2707525"/>
    <lineage>
        <taxon>Bacteria</taxon>
        <taxon>Pseudomonadati</taxon>
        <taxon>Verrucomicrobiota</taxon>
        <taxon>Verrucomicrobiia</taxon>
        <taxon>Verrucomicrobiales</taxon>
        <taxon>Verrucomicrobiaceae</taxon>
        <taxon>Sulfuriroseicoccus</taxon>
    </lineage>
</organism>
<dbReference type="InterPro" id="IPR018044">
    <property type="entry name" value="Peptidase_S11"/>
</dbReference>
<comment type="similarity">
    <text evidence="1 9">Belongs to the peptidase S11 family.</text>
</comment>
<dbReference type="PANTHER" id="PTHR21581">
    <property type="entry name" value="D-ALANYL-D-ALANINE CARBOXYPEPTIDASE"/>
    <property type="match status" value="1"/>
</dbReference>
<feature type="binding site" evidence="8">
    <location>
        <position position="217"/>
    </location>
    <ligand>
        <name>substrate</name>
    </ligand>
</feature>
<evidence type="ECO:0000256" key="1">
    <source>
        <dbReference type="ARBA" id="ARBA00007164"/>
    </source>
</evidence>
<keyword evidence="11" id="KW-0645">Protease</keyword>
<proteinExistence type="inferred from homology"/>
<evidence type="ECO:0000256" key="7">
    <source>
        <dbReference type="PIRSR" id="PIRSR618044-1"/>
    </source>
</evidence>
<keyword evidence="4" id="KW-0133">Cell shape</keyword>
<keyword evidence="3" id="KW-0378">Hydrolase</keyword>
<name>A0A6B3LBI2_9BACT</name>
<evidence type="ECO:0000256" key="9">
    <source>
        <dbReference type="RuleBase" id="RU004016"/>
    </source>
</evidence>